<dbReference type="OrthoDB" id="1189697at2"/>
<proteinExistence type="predicted"/>
<comment type="caution">
    <text evidence="1">The sequence shown here is derived from an EMBL/GenBank/DDBJ whole genome shotgun (WGS) entry which is preliminary data.</text>
</comment>
<dbReference type="InParanoid" id="A0A1Y2P988"/>
<dbReference type="AlphaFoldDB" id="A0A1Y2P988"/>
<evidence type="ECO:0000313" key="1">
    <source>
        <dbReference type="EMBL" id="OSY87006.1"/>
    </source>
</evidence>
<protein>
    <submittedName>
        <fullName evidence="1">Uncharacterized protein</fullName>
    </submittedName>
</protein>
<gene>
    <name evidence="1" type="ORF">WH52_13135</name>
</gene>
<name>A0A1Y2P988_9FLAO</name>
<dbReference type="Proteomes" id="UP000194221">
    <property type="component" value="Unassembled WGS sequence"/>
</dbReference>
<keyword evidence="2" id="KW-1185">Reference proteome</keyword>
<organism evidence="1 2">
    <name type="scientific">Tenacibaculum holothuriorum</name>
    <dbReference type="NCBI Taxonomy" id="1635173"/>
    <lineage>
        <taxon>Bacteria</taxon>
        <taxon>Pseudomonadati</taxon>
        <taxon>Bacteroidota</taxon>
        <taxon>Flavobacteriia</taxon>
        <taxon>Flavobacteriales</taxon>
        <taxon>Flavobacteriaceae</taxon>
        <taxon>Tenacibaculum</taxon>
    </lineage>
</organism>
<accession>A0A1Y2P988</accession>
<dbReference type="RefSeq" id="WP_086031429.1">
    <property type="nucleotide sequence ID" value="NZ_LAPZ01000015.1"/>
</dbReference>
<dbReference type="EMBL" id="LAPZ01000015">
    <property type="protein sequence ID" value="OSY87006.1"/>
    <property type="molecule type" value="Genomic_DNA"/>
</dbReference>
<sequence length="164" mass="19370">MRIFFLIITLLISVYSLSQENNKFKPGVKLVENKIISKIDSPKSILFDFRKGMCDENFYVDLVINIKKKLRKSNIKKVYFSPFELDESTKNEYDLICHISKTNFNSWGNDFVKSRKQSFIIIVELENNRTKKIIETAKINVKSYYHIGTQNRKLSKLIYDLIIE</sequence>
<evidence type="ECO:0000313" key="2">
    <source>
        <dbReference type="Proteomes" id="UP000194221"/>
    </source>
</evidence>
<reference evidence="1 2" key="1">
    <citation type="submission" date="2015-03" db="EMBL/GenBank/DDBJ databases">
        <title>Genome sequence of Tenacibaculum sp. S2-2, isolated from intestinal microbiota of sea cucumber, Apostichopus japonicas.</title>
        <authorList>
            <person name="Shao Z."/>
            <person name="Wang L."/>
            <person name="Li X."/>
        </authorList>
    </citation>
    <scope>NUCLEOTIDE SEQUENCE [LARGE SCALE GENOMIC DNA]</scope>
    <source>
        <strain evidence="1 2">S2-2</strain>
    </source>
</reference>